<reference evidence="2 3" key="2">
    <citation type="journal article" date="2019" name="G3 (Bethesda)">
        <title>Hybrid Assembly of the Genome of the Entomopathogenic Nematode Steinernema carpocapsae Identifies the X-Chromosome.</title>
        <authorList>
            <person name="Serra L."/>
            <person name="Macchietto M."/>
            <person name="Macias-Munoz A."/>
            <person name="McGill C.J."/>
            <person name="Rodriguez I.M."/>
            <person name="Rodriguez B."/>
            <person name="Murad R."/>
            <person name="Mortazavi A."/>
        </authorList>
    </citation>
    <scope>NUCLEOTIDE SEQUENCE [LARGE SCALE GENOMIC DNA]</scope>
    <source>
        <strain evidence="2 3">ALL</strain>
    </source>
</reference>
<feature type="compositionally biased region" description="Basic residues" evidence="1">
    <location>
        <begin position="51"/>
        <end position="69"/>
    </location>
</feature>
<feature type="region of interest" description="Disordered" evidence="1">
    <location>
        <begin position="47"/>
        <end position="80"/>
    </location>
</feature>
<organism evidence="2 3">
    <name type="scientific">Steinernema carpocapsae</name>
    <name type="common">Entomopathogenic nematode</name>
    <dbReference type="NCBI Taxonomy" id="34508"/>
    <lineage>
        <taxon>Eukaryota</taxon>
        <taxon>Metazoa</taxon>
        <taxon>Ecdysozoa</taxon>
        <taxon>Nematoda</taxon>
        <taxon>Chromadorea</taxon>
        <taxon>Rhabditida</taxon>
        <taxon>Tylenchina</taxon>
        <taxon>Panagrolaimomorpha</taxon>
        <taxon>Strongyloidoidea</taxon>
        <taxon>Steinernematidae</taxon>
        <taxon>Steinernema</taxon>
    </lineage>
</organism>
<name>A0A4V6A6Z7_STECR</name>
<dbReference type="AlphaFoldDB" id="A0A4V6A6Z7"/>
<protein>
    <submittedName>
        <fullName evidence="2">Uncharacterized protein</fullName>
    </submittedName>
</protein>
<evidence type="ECO:0000313" key="2">
    <source>
        <dbReference type="EMBL" id="TKR96805.1"/>
    </source>
</evidence>
<sequence>MVATGNSLLIDKFTSLTGVLIDRLFPKTPTRLQVCRILSPPTMAVNSKTVRGQRFRQRRRRTTPSRKRTVAGSLGVDYQH</sequence>
<evidence type="ECO:0000313" key="3">
    <source>
        <dbReference type="Proteomes" id="UP000298663"/>
    </source>
</evidence>
<keyword evidence="3" id="KW-1185">Reference proteome</keyword>
<dbReference type="Proteomes" id="UP000298663">
    <property type="component" value="Unassembled WGS sequence"/>
</dbReference>
<reference evidence="2 3" key="1">
    <citation type="journal article" date="2015" name="Genome Biol.">
        <title>Comparative genomics of Steinernema reveals deeply conserved gene regulatory networks.</title>
        <authorList>
            <person name="Dillman A.R."/>
            <person name="Macchietto M."/>
            <person name="Porter C.F."/>
            <person name="Rogers A."/>
            <person name="Williams B."/>
            <person name="Antoshechkin I."/>
            <person name="Lee M.M."/>
            <person name="Goodwin Z."/>
            <person name="Lu X."/>
            <person name="Lewis E.E."/>
            <person name="Goodrich-Blair H."/>
            <person name="Stock S.P."/>
            <person name="Adams B.J."/>
            <person name="Sternberg P.W."/>
            <person name="Mortazavi A."/>
        </authorList>
    </citation>
    <scope>NUCLEOTIDE SEQUENCE [LARGE SCALE GENOMIC DNA]</scope>
    <source>
        <strain evidence="2 3">ALL</strain>
    </source>
</reference>
<proteinExistence type="predicted"/>
<evidence type="ECO:0000256" key="1">
    <source>
        <dbReference type="SAM" id="MobiDB-lite"/>
    </source>
</evidence>
<gene>
    <name evidence="2" type="ORF">L596_010773</name>
</gene>
<accession>A0A4V6A6Z7</accession>
<dbReference type="EMBL" id="AZBU02000002">
    <property type="protein sequence ID" value="TKR96805.1"/>
    <property type="molecule type" value="Genomic_DNA"/>
</dbReference>
<comment type="caution">
    <text evidence="2">The sequence shown here is derived from an EMBL/GenBank/DDBJ whole genome shotgun (WGS) entry which is preliminary data.</text>
</comment>